<dbReference type="GO" id="GO:0030246">
    <property type="term" value="F:carbohydrate binding"/>
    <property type="evidence" value="ECO:0007669"/>
    <property type="project" value="InterPro"/>
</dbReference>
<organism evidence="1 2">
    <name type="scientific">Brachybacterium endophyticum</name>
    <dbReference type="NCBI Taxonomy" id="2182385"/>
    <lineage>
        <taxon>Bacteria</taxon>
        <taxon>Bacillati</taxon>
        <taxon>Actinomycetota</taxon>
        <taxon>Actinomycetes</taxon>
        <taxon>Micrococcales</taxon>
        <taxon>Dermabacteraceae</taxon>
        <taxon>Brachybacterium</taxon>
    </lineage>
</organism>
<evidence type="ECO:0000313" key="1">
    <source>
        <dbReference type="EMBL" id="PWH05574.1"/>
    </source>
</evidence>
<protein>
    <recommendedName>
        <fullName evidence="3">DUF4432 domain-containing protein</fullName>
    </recommendedName>
</protein>
<evidence type="ECO:0008006" key="3">
    <source>
        <dbReference type="Google" id="ProtNLM"/>
    </source>
</evidence>
<dbReference type="Gene3D" id="2.70.98.10">
    <property type="match status" value="1"/>
</dbReference>
<name>A0A2U2RIG6_9MICO</name>
<dbReference type="Pfam" id="PF14486">
    <property type="entry name" value="DUF4432"/>
    <property type="match status" value="1"/>
</dbReference>
<comment type="caution">
    <text evidence="1">The sequence shown here is derived from an EMBL/GenBank/DDBJ whole genome shotgun (WGS) entry which is preliminary data.</text>
</comment>
<dbReference type="Proteomes" id="UP000245590">
    <property type="component" value="Unassembled WGS sequence"/>
</dbReference>
<sequence>MRRTISTPLGADRLTVHDVVANRSDRTQPHMVRYHCNLGWPLRGPEAVVRSPSSTVTPAYTEALEAGTPWNSLAQPRADARNLVFLHALPEAERAVVTAENYMTGVRLEIAFDTGTLPWMHSWKVLRHQQYVLGIEPANCPTMTGRARAEEDGTLPVLEPGEKKSYTIDVRFRV</sequence>
<proteinExistence type="predicted"/>
<keyword evidence="2" id="KW-1185">Reference proteome</keyword>
<dbReference type="OrthoDB" id="9791280at2"/>
<dbReference type="EMBL" id="QFKX01000005">
    <property type="protein sequence ID" value="PWH05574.1"/>
    <property type="molecule type" value="Genomic_DNA"/>
</dbReference>
<dbReference type="InterPro" id="IPR014718">
    <property type="entry name" value="GH-type_carb-bd"/>
</dbReference>
<gene>
    <name evidence="1" type="ORF">DEO23_13545</name>
</gene>
<evidence type="ECO:0000313" key="2">
    <source>
        <dbReference type="Proteomes" id="UP000245590"/>
    </source>
</evidence>
<reference evidence="1 2" key="1">
    <citation type="submission" date="2018-05" db="EMBL/GenBank/DDBJ databases">
        <title>Brachybacterium sp. M1HQ-2T, whole genome shotgun sequence.</title>
        <authorList>
            <person name="Tuo L."/>
        </authorList>
    </citation>
    <scope>NUCLEOTIDE SEQUENCE [LARGE SCALE GENOMIC DNA]</scope>
    <source>
        <strain evidence="1 2">M1HQ-2</strain>
    </source>
</reference>
<dbReference type="InterPro" id="IPR027839">
    <property type="entry name" value="DUF4432"/>
</dbReference>
<dbReference type="AlphaFoldDB" id="A0A2U2RIG6"/>
<accession>A0A2U2RIG6</accession>